<keyword evidence="4" id="KW-1185">Reference proteome</keyword>
<feature type="region of interest" description="Disordered" evidence="1">
    <location>
        <begin position="62"/>
        <end position="84"/>
    </location>
</feature>
<sequence length="141" mass="15525">MNYVLFVTGVTMLAGSLFIVFLCKYCMRKKNIKKHTDDKIQKVHPIRPTVSSIVDGDSKTSEYLKSLSPNPSPNFPHKNSSRISVTSIGSGDSKEILLTPKSPRFLAVPGGPRPAIFPRPIPSIYIDTGCYSNPDEDAVKD</sequence>
<dbReference type="Proteomes" id="UP000827092">
    <property type="component" value="Unassembled WGS sequence"/>
</dbReference>
<keyword evidence="2" id="KW-1133">Transmembrane helix</keyword>
<gene>
    <name evidence="3" type="ORF">JTE90_002392</name>
</gene>
<organism evidence="3 4">
    <name type="scientific">Oedothorax gibbosus</name>
    <dbReference type="NCBI Taxonomy" id="931172"/>
    <lineage>
        <taxon>Eukaryota</taxon>
        <taxon>Metazoa</taxon>
        <taxon>Ecdysozoa</taxon>
        <taxon>Arthropoda</taxon>
        <taxon>Chelicerata</taxon>
        <taxon>Arachnida</taxon>
        <taxon>Araneae</taxon>
        <taxon>Araneomorphae</taxon>
        <taxon>Entelegynae</taxon>
        <taxon>Araneoidea</taxon>
        <taxon>Linyphiidae</taxon>
        <taxon>Erigoninae</taxon>
        <taxon>Oedothorax</taxon>
    </lineage>
</organism>
<evidence type="ECO:0000256" key="1">
    <source>
        <dbReference type="SAM" id="MobiDB-lite"/>
    </source>
</evidence>
<dbReference type="EMBL" id="JAFNEN010000107">
    <property type="protein sequence ID" value="KAG8194188.1"/>
    <property type="molecule type" value="Genomic_DNA"/>
</dbReference>
<reference evidence="3 4" key="1">
    <citation type="journal article" date="2022" name="Nat. Ecol. Evol.">
        <title>A masculinizing supergene underlies an exaggerated male reproductive morph in a spider.</title>
        <authorList>
            <person name="Hendrickx F."/>
            <person name="De Corte Z."/>
            <person name="Sonet G."/>
            <person name="Van Belleghem S.M."/>
            <person name="Kostlbacher S."/>
            <person name="Vangestel C."/>
        </authorList>
    </citation>
    <scope>NUCLEOTIDE SEQUENCE [LARGE SCALE GENOMIC DNA]</scope>
    <source>
        <strain evidence="3">W744_W776</strain>
    </source>
</reference>
<comment type="caution">
    <text evidence="3">The sequence shown here is derived from an EMBL/GenBank/DDBJ whole genome shotgun (WGS) entry which is preliminary data.</text>
</comment>
<evidence type="ECO:0000313" key="4">
    <source>
        <dbReference type="Proteomes" id="UP000827092"/>
    </source>
</evidence>
<dbReference type="AlphaFoldDB" id="A0AAV6VDX8"/>
<proteinExistence type="predicted"/>
<protein>
    <submittedName>
        <fullName evidence="3">Uncharacterized protein</fullName>
    </submittedName>
</protein>
<keyword evidence="2" id="KW-0812">Transmembrane</keyword>
<name>A0AAV6VDX8_9ARAC</name>
<keyword evidence="2" id="KW-0472">Membrane</keyword>
<feature type="transmembrane region" description="Helical" evidence="2">
    <location>
        <begin position="6"/>
        <end position="27"/>
    </location>
</feature>
<accession>A0AAV6VDX8</accession>
<evidence type="ECO:0000256" key="2">
    <source>
        <dbReference type="SAM" id="Phobius"/>
    </source>
</evidence>
<evidence type="ECO:0000313" key="3">
    <source>
        <dbReference type="EMBL" id="KAG8194188.1"/>
    </source>
</evidence>